<organism evidence="2 3">
    <name type="scientific">Protopolystoma xenopodis</name>
    <dbReference type="NCBI Taxonomy" id="117903"/>
    <lineage>
        <taxon>Eukaryota</taxon>
        <taxon>Metazoa</taxon>
        <taxon>Spiralia</taxon>
        <taxon>Lophotrochozoa</taxon>
        <taxon>Platyhelminthes</taxon>
        <taxon>Monogenea</taxon>
        <taxon>Polyopisthocotylea</taxon>
        <taxon>Polystomatidea</taxon>
        <taxon>Polystomatidae</taxon>
        <taxon>Protopolystoma</taxon>
    </lineage>
</organism>
<dbReference type="AlphaFoldDB" id="A0A448XK93"/>
<comment type="caution">
    <text evidence="2">The sequence shown here is derived from an EMBL/GenBank/DDBJ whole genome shotgun (WGS) entry which is preliminary data.</text>
</comment>
<gene>
    <name evidence="2" type="ORF">PXEA_LOCUS32122</name>
</gene>
<dbReference type="Proteomes" id="UP000784294">
    <property type="component" value="Unassembled WGS sequence"/>
</dbReference>
<feature type="compositionally biased region" description="Polar residues" evidence="1">
    <location>
        <begin position="48"/>
        <end position="58"/>
    </location>
</feature>
<accession>A0A448XK93</accession>
<name>A0A448XK93_9PLAT</name>
<protein>
    <submittedName>
        <fullName evidence="2">Uncharacterized protein</fullName>
    </submittedName>
</protein>
<sequence>MIPCSDEVRPVTDESLAPFHRNRRRLPRKQRQRECSSKANRRLVKRNPPSSSGRTDLRISSPNAFILNVTTGSRHFIPEMDIRLNTDPLLALCITNLSAMNASASLLSLTECHNLAASASQPFNMIT</sequence>
<reference evidence="2" key="1">
    <citation type="submission" date="2018-11" db="EMBL/GenBank/DDBJ databases">
        <authorList>
            <consortium name="Pathogen Informatics"/>
        </authorList>
    </citation>
    <scope>NUCLEOTIDE SEQUENCE</scope>
</reference>
<feature type="compositionally biased region" description="Basic and acidic residues" evidence="1">
    <location>
        <begin position="1"/>
        <end position="12"/>
    </location>
</feature>
<keyword evidence="3" id="KW-1185">Reference proteome</keyword>
<feature type="compositionally biased region" description="Basic residues" evidence="1">
    <location>
        <begin position="20"/>
        <end position="31"/>
    </location>
</feature>
<dbReference type="EMBL" id="CAAALY010258650">
    <property type="protein sequence ID" value="VEL38682.1"/>
    <property type="molecule type" value="Genomic_DNA"/>
</dbReference>
<proteinExistence type="predicted"/>
<evidence type="ECO:0000256" key="1">
    <source>
        <dbReference type="SAM" id="MobiDB-lite"/>
    </source>
</evidence>
<feature type="region of interest" description="Disordered" evidence="1">
    <location>
        <begin position="1"/>
        <end position="58"/>
    </location>
</feature>
<evidence type="ECO:0000313" key="2">
    <source>
        <dbReference type="EMBL" id="VEL38682.1"/>
    </source>
</evidence>
<evidence type="ECO:0000313" key="3">
    <source>
        <dbReference type="Proteomes" id="UP000784294"/>
    </source>
</evidence>